<evidence type="ECO:0000313" key="2">
    <source>
        <dbReference type="EMBL" id="CAD1790521.1"/>
    </source>
</evidence>
<dbReference type="OrthoDB" id="5958700at2"/>
<proteinExistence type="predicted"/>
<accession>A0A8E4GE21</accession>
<name>A0A8E4GE21_XANCJ</name>
<reference evidence="1 3" key="1">
    <citation type="submission" date="2020-07" db="EMBL/GenBank/DDBJ databases">
        <authorList>
            <person name="Teixeira M."/>
        </authorList>
    </citation>
    <scope>NUCLEOTIDE SEQUENCE</scope>
    <source>
        <strain evidence="2">3</strain>
        <strain evidence="1">Xanthomonas arboricola pv. juglandis CPBF 427</strain>
    </source>
</reference>
<gene>
    <name evidence="2" type="ORF">XSP_001615</name>
    <name evidence="1" type="ORF">XSP_001629</name>
</gene>
<evidence type="ECO:0000313" key="1">
    <source>
        <dbReference type="EMBL" id="CAD0323022.1"/>
    </source>
</evidence>
<evidence type="ECO:0000313" key="3">
    <source>
        <dbReference type="Proteomes" id="UP000514411"/>
    </source>
</evidence>
<dbReference type="EMBL" id="LR861807">
    <property type="protein sequence ID" value="CAD1790521.1"/>
    <property type="molecule type" value="Genomic_DNA"/>
</dbReference>
<dbReference type="RefSeq" id="WP_080995406.1">
    <property type="nucleotide sequence ID" value="NZ_LR861807.1"/>
</dbReference>
<protein>
    <recommendedName>
        <fullName evidence="4">His-Xaa-Ser system protein HxsD</fullName>
    </recommendedName>
</protein>
<dbReference type="AlphaFoldDB" id="A0A8E4GE21"/>
<dbReference type="Proteomes" id="UP000514411">
    <property type="component" value="Chromosome"/>
</dbReference>
<dbReference type="EMBL" id="LR824643">
    <property type="protein sequence ID" value="CAD0323022.1"/>
    <property type="molecule type" value="Genomic_DNA"/>
</dbReference>
<evidence type="ECO:0008006" key="4">
    <source>
        <dbReference type="Google" id="ProtNLM"/>
    </source>
</evidence>
<sequence>MERSHYFVDRSLYGDEVVARAAHRYTGIYDVEMRVEGDSLIVAFSSKDDASVRPGLHAQFSRDLLDERLRALVRTETQGLQQELVRAALNQAQPLTRSNVEV</sequence>
<organism evidence="1">
    <name type="scientific">Xanthomonas campestris pv. juglandis</name>
    <name type="common">Xanthomonas arboricola pv. juglandis</name>
    <dbReference type="NCBI Taxonomy" id="195709"/>
    <lineage>
        <taxon>Bacteria</taxon>
        <taxon>Pseudomonadati</taxon>
        <taxon>Pseudomonadota</taxon>
        <taxon>Gammaproteobacteria</taxon>
        <taxon>Lysobacterales</taxon>
        <taxon>Lysobacteraceae</taxon>
        <taxon>Xanthomonas</taxon>
    </lineage>
</organism>